<evidence type="ECO:0000313" key="7">
    <source>
        <dbReference type="EMBL" id="OQV17733.1"/>
    </source>
</evidence>
<evidence type="ECO:0000256" key="3">
    <source>
        <dbReference type="ARBA" id="ARBA00022989"/>
    </source>
</evidence>
<dbReference type="Pfam" id="PF00002">
    <property type="entry name" value="7tm_2"/>
    <property type="match status" value="1"/>
</dbReference>
<evidence type="ECO:0000256" key="5">
    <source>
        <dbReference type="SAM" id="Phobius"/>
    </source>
</evidence>
<keyword evidence="8" id="KW-1185">Reference proteome</keyword>
<protein>
    <recommendedName>
        <fullName evidence="6">G-protein coupled receptors family 2 profile 2 domain-containing protein</fullName>
    </recommendedName>
</protein>
<name>A0A1W0WRF0_HYPEX</name>
<feature type="transmembrane region" description="Helical" evidence="5">
    <location>
        <begin position="658"/>
        <end position="679"/>
    </location>
</feature>
<feature type="transmembrane region" description="Helical" evidence="5">
    <location>
        <begin position="545"/>
        <end position="569"/>
    </location>
</feature>
<dbReference type="OrthoDB" id="6134459at2759"/>
<dbReference type="SUPFAM" id="SSF81321">
    <property type="entry name" value="Family A G protein-coupled receptor-like"/>
    <property type="match status" value="1"/>
</dbReference>
<reference evidence="8" key="1">
    <citation type="submission" date="2017-01" db="EMBL/GenBank/DDBJ databases">
        <title>Comparative genomics of anhydrobiosis in the tardigrade Hypsibius dujardini.</title>
        <authorList>
            <person name="Yoshida Y."/>
            <person name="Koutsovoulos G."/>
            <person name="Laetsch D."/>
            <person name="Stevens L."/>
            <person name="Kumar S."/>
            <person name="Horikawa D."/>
            <person name="Ishino K."/>
            <person name="Komine S."/>
            <person name="Tomita M."/>
            <person name="Blaxter M."/>
            <person name="Arakawa K."/>
        </authorList>
    </citation>
    <scope>NUCLEOTIDE SEQUENCE [LARGE SCALE GENOMIC DNA]</scope>
    <source>
        <strain evidence="8">Z151</strain>
    </source>
</reference>
<gene>
    <name evidence="7" type="ORF">BV898_08190</name>
</gene>
<evidence type="ECO:0000313" key="8">
    <source>
        <dbReference type="Proteomes" id="UP000192578"/>
    </source>
</evidence>
<dbReference type="PANTHER" id="PTHR45902">
    <property type="entry name" value="LATROPHILIN RECEPTOR-LIKE PROTEIN A"/>
    <property type="match status" value="1"/>
</dbReference>
<evidence type="ECO:0000256" key="4">
    <source>
        <dbReference type="ARBA" id="ARBA00023136"/>
    </source>
</evidence>
<dbReference type="InterPro" id="IPR017981">
    <property type="entry name" value="GPCR_2-like_7TM"/>
</dbReference>
<feature type="transmembrane region" description="Helical" evidence="5">
    <location>
        <begin position="790"/>
        <end position="814"/>
    </location>
</feature>
<dbReference type="GO" id="GO:0007166">
    <property type="term" value="P:cell surface receptor signaling pathway"/>
    <property type="evidence" value="ECO:0007669"/>
    <property type="project" value="InterPro"/>
</dbReference>
<dbReference type="PROSITE" id="PS50261">
    <property type="entry name" value="G_PROTEIN_RECEP_F2_4"/>
    <property type="match status" value="1"/>
</dbReference>
<keyword evidence="2 5" id="KW-0812">Transmembrane</keyword>
<dbReference type="InterPro" id="IPR000832">
    <property type="entry name" value="GPCR_2_secretin-like"/>
</dbReference>
<feature type="transmembrane region" description="Helical" evidence="5">
    <location>
        <begin position="581"/>
        <end position="601"/>
    </location>
</feature>
<evidence type="ECO:0000256" key="1">
    <source>
        <dbReference type="ARBA" id="ARBA00004141"/>
    </source>
</evidence>
<organism evidence="7 8">
    <name type="scientific">Hypsibius exemplaris</name>
    <name type="common">Freshwater tardigrade</name>
    <dbReference type="NCBI Taxonomy" id="2072580"/>
    <lineage>
        <taxon>Eukaryota</taxon>
        <taxon>Metazoa</taxon>
        <taxon>Ecdysozoa</taxon>
        <taxon>Tardigrada</taxon>
        <taxon>Eutardigrada</taxon>
        <taxon>Parachela</taxon>
        <taxon>Hypsibioidea</taxon>
        <taxon>Hypsibiidae</taxon>
        <taxon>Hypsibius</taxon>
    </lineage>
</organism>
<dbReference type="GO" id="GO:0004930">
    <property type="term" value="F:G protein-coupled receptor activity"/>
    <property type="evidence" value="ECO:0007669"/>
    <property type="project" value="InterPro"/>
</dbReference>
<evidence type="ECO:0000259" key="6">
    <source>
        <dbReference type="PROSITE" id="PS50261"/>
    </source>
</evidence>
<comment type="subcellular location">
    <subcellularLocation>
        <location evidence="1">Membrane</location>
        <topology evidence="1">Multi-pass membrane protein</topology>
    </subcellularLocation>
</comment>
<keyword evidence="3 5" id="KW-1133">Transmembrane helix</keyword>
<dbReference type="GO" id="GO:0016020">
    <property type="term" value="C:membrane"/>
    <property type="evidence" value="ECO:0007669"/>
    <property type="project" value="UniProtKB-SubCell"/>
</dbReference>
<comment type="caution">
    <text evidence="7">The sequence shown here is derived from an EMBL/GenBank/DDBJ whole genome shotgun (WGS) entry which is preliminary data.</text>
</comment>
<dbReference type="Gene3D" id="1.20.1070.10">
    <property type="entry name" value="Rhodopsin 7-helix transmembrane proteins"/>
    <property type="match status" value="1"/>
</dbReference>
<dbReference type="PANTHER" id="PTHR45902:SF3">
    <property type="entry name" value="G-PROTEIN COUPLED RECEPTORS FAMILY 2 PROFILE 2 DOMAIN-CONTAINING PROTEIN"/>
    <property type="match status" value="1"/>
</dbReference>
<dbReference type="CDD" id="cd15039">
    <property type="entry name" value="7tmB3_Methuselah-like"/>
    <property type="match status" value="1"/>
</dbReference>
<dbReference type="AlphaFoldDB" id="A0A1W0WRF0"/>
<feature type="domain" description="G-protein coupled receptors family 2 profile 2" evidence="6">
    <location>
        <begin position="545"/>
        <end position="818"/>
    </location>
</feature>
<evidence type="ECO:0000256" key="2">
    <source>
        <dbReference type="ARBA" id="ARBA00022692"/>
    </source>
</evidence>
<proteinExistence type="predicted"/>
<feature type="transmembrane region" description="Helical" evidence="5">
    <location>
        <begin position="613"/>
        <end position="637"/>
    </location>
</feature>
<feature type="transmembrane region" description="Helical" evidence="5">
    <location>
        <begin position="758"/>
        <end position="778"/>
    </location>
</feature>
<dbReference type="InterPro" id="IPR053231">
    <property type="entry name" value="GPCR_LN-TM7"/>
</dbReference>
<sequence length="862" mass="96456">MTGFTGSNATTRATGTCPMFAIITFRLQQLENWTTREISRPSSQPCTNTPSFLAPPVGFHLRLTTAQPPQLSPINNDQTKWGDNLDPQIDIQQLEKALQAYYGPGFTIHLPHLRSRREVKSSSGDAAPEDLMDPQADVQLYAAAALAPPRPRNSGHATSKPKPLSILMNFGLDGVSQWSDPDDDHQDDCPAGTIFDPHGMVCREAVCVPLPPILPAKPNPDEPLCSRTRTNRTINIPTNANSSTIFMSLGLHDETHKNRTYTAALHNCCLEQRLEAKLQETVAQVLKINIMQIRNITVPNFIQYPERPQTSERKDFHSSRIESDDIDSFPHERKLSVSEIDRVEVSFVLHRVIVNGQNRNDSDSVVEMYSKLAKEVVDEKSFLFKVDDVEWEVFGIWEEFSNGEKDLSNISWCKRGVVNVLCNDAFHASLNSTNSSILVVATNKTYELGQFKLQIFLKNVQGVPYIMQVAMVCDVPPACPNNAPRFYAGSSATRHPNMSLEYNNMLYDVSEYQYDMVAEKFTLCGNVRVRKEGNSVMGFNMRDDLSYISTSLSILSVIALILTLIIYGIFRDLRTLPGWNLINAMVALVVAQTALLLNSAFKTDEMCCFIGIITHYSYLLGFFFANVIAFDIYCTFGSGRSGTFRIPNGDRRAVRIRVLKNMAYCYLSAGVIVGGAVILDRQNVPKWEVQYQELCWIAGQRASLIFFALPVIVINLVNAVLVGVTFYRIRQHQKRMQGLRVGAATKDGKAAKGEVMSYVRIGSVFGFTWIFGIVAGFVTNQATHDHAMLVFYEVMIYAFIFTQSCQGVLIFLAFGMNSNVRGKIVKLYKQHYVRVCKSCGTKICRCTNGSSLTKSIRADSFN</sequence>
<dbReference type="Proteomes" id="UP000192578">
    <property type="component" value="Unassembled WGS sequence"/>
</dbReference>
<feature type="transmembrane region" description="Helical" evidence="5">
    <location>
        <begin position="704"/>
        <end position="727"/>
    </location>
</feature>
<keyword evidence="4 5" id="KW-0472">Membrane</keyword>
<accession>A0A1W0WRF0</accession>
<dbReference type="EMBL" id="MTYJ01000057">
    <property type="protein sequence ID" value="OQV17733.1"/>
    <property type="molecule type" value="Genomic_DNA"/>
</dbReference>